<evidence type="ECO:0000259" key="1">
    <source>
        <dbReference type="PROSITE" id="PS51823"/>
    </source>
</evidence>
<accession>I7J8G7</accession>
<dbReference type="GeneID" id="24425835"/>
<protein>
    <recommendedName>
        <fullName evidence="1">Clu domain-containing protein</fullName>
    </recommendedName>
</protein>
<dbReference type="VEuPathDB" id="PiroplasmaDB:BmR1_04g05950"/>
<evidence type="ECO:0000313" key="3">
    <source>
        <dbReference type="Proteomes" id="UP000002899"/>
    </source>
</evidence>
<dbReference type="KEGG" id="bmic:BmR1_04g05950"/>
<reference evidence="2 3" key="1">
    <citation type="journal article" date="2012" name="Nucleic Acids Res.">
        <title>Sequencing of the smallest Apicomplexan genome from the human pathogen Babesia microti.</title>
        <authorList>
            <person name="Cornillot E."/>
            <person name="Hadj-Kaddour K."/>
            <person name="Dassouli A."/>
            <person name="Noel B."/>
            <person name="Ranwez V."/>
            <person name="Vacherie B."/>
            <person name="Augagneur Y."/>
            <person name="Bres V."/>
            <person name="Duclos A."/>
            <person name="Randazzo S."/>
            <person name="Carcy B."/>
            <person name="Debierre-Grockiego F."/>
            <person name="Delbecq S."/>
            <person name="Moubri-Menage K."/>
            <person name="Shams-Eldin H."/>
            <person name="Usmani-Brown S."/>
            <person name="Bringaud F."/>
            <person name="Wincker P."/>
            <person name="Vivares C.P."/>
            <person name="Schwarz R.T."/>
            <person name="Schetters T.P."/>
            <person name="Krause P.J."/>
            <person name="Gorenflot A."/>
            <person name="Berry V."/>
            <person name="Barbe V."/>
            <person name="Ben Mamoun C."/>
        </authorList>
    </citation>
    <scope>NUCLEOTIDE SEQUENCE [LARGE SCALE GENOMIC DNA]</scope>
    <source>
        <strain evidence="2 3">RI</strain>
    </source>
</reference>
<keyword evidence="3" id="KW-1185">Reference proteome</keyword>
<dbReference type="OrthoDB" id="626167at2759"/>
<name>I7J8G7_BABMR</name>
<reference evidence="2 3" key="2">
    <citation type="journal article" date="2013" name="PLoS ONE">
        <title>Whole genome mapping and re-organization of the nuclear and mitochondrial genomes of Babesia microti isolates.</title>
        <authorList>
            <person name="Cornillot E."/>
            <person name="Dassouli A."/>
            <person name="Garg A."/>
            <person name="Pachikara N."/>
            <person name="Randazzo S."/>
            <person name="Depoix D."/>
            <person name="Carcy B."/>
            <person name="Delbecq S."/>
            <person name="Frutos R."/>
            <person name="Silva J.C."/>
            <person name="Sutton R."/>
            <person name="Krause P.J."/>
            <person name="Mamoun C.B."/>
        </authorList>
    </citation>
    <scope>NUCLEOTIDE SEQUENCE [LARGE SCALE GENOMIC DNA]</scope>
    <source>
        <strain evidence="2 3">RI</strain>
    </source>
</reference>
<reference evidence="2 3" key="3">
    <citation type="journal article" date="2016" name="Sci. Rep.">
        <title>Genome-wide diversity and gene expression profiling of Babesia microti isolates identify polymorphic genes that mediate host-pathogen interactions.</title>
        <authorList>
            <person name="Silva J.C."/>
            <person name="Cornillot E."/>
            <person name="McCracken C."/>
            <person name="Usmani-Brown S."/>
            <person name="Dwivedi A."/>
            <person name="Ifeonu O.O."/>
            <person name="Crabtree J."/>
            <person name="Gotia H.T."/>
            <person name="Virji A.Z."/>
            <person name="Reynes C."/>
            <person name="Colinge J."/>
            <person name="Kumar V."/>
            <person name="Lawres L."/>
            <person name="Pazzi J.E."/>
            <person name="Pablo J.V."/>
            <person name="Hung C."/>
            <person name="Brancato J."/>
            <person name="Kumari P."/>
            <person name="Orvis J."/>
            <person name="Tretina K."/>
            <person name="Chibucos M."/>
            <person name="Ott S."/>
            <person name="Sadzewicz L."/>
            <person name="Sengamalay N."/>
            <person name="Shetty A.C."/>
            <person name="Su Q."/>
            <person name="Tallon L."/>
            <person name="Fraser C.M."/>
            <person name="Frutos R."/>
            <person name="Molina D.M."/>
            <person name="Krause P.J."/>
            <person name="Ben Mamoun C."/>
        </authorList>
    </citation>
    <scope>NUCLEOTIDE SEQUENCE [LARGE SCALE GENOMIC DNA]</scope>
    <source>
        <strain evidence="2 3">RI</strain>
    </source>
</reference>
<dbReference type="InterPro" id="IPR025697">
    <property type="entry name" value="CLU_dom"/>
</dbReference>
<dbReference type="PROSITE" id="PS51823">
    <property type="entry name" value="CLU"/>
    <property type="match status" value="1"/>
</dbReference>
<evidence type="ECO:0000313" key="2">
    <source>
        <dbReference type="EMBL" id="CCF75388.1"/>
    </source>
</evidence>
<dbReference type="RefSeq" id="XP_012649796.1">
    <property type="nucleotide sequence ID" value="XM_012794342.1"/>
</dbReference>
<organism evidence="2 3">
    <name type="scientific">Babesia microti (strain RI)</name>
    <dbReference type="NCBI Taxonomy" id="1133968"/>
    <lineage>
        <taxon>Eukaryota</taxon>
        <taxon>Sar</taxon>
        <taxon>Alveolata</taxon>
        <taxon>Apicomplexa</taxon>
        <taxon>Aconoidasida</taxon>
        <taxon>Piroplasmida</taxon>
        <taxon>Babesiidae</taxon>
        <taxon>Babesia</taxon>
    </lineage>
</organism>
<dbReference type="EMBL" id="LN871599">
    <property type="protein sequence ID" value="CCF75388.1"/>
    <property type="molecule type" value="Genomic_DNA"/>
</dbReference>
<sequence>MSWEVPADNPIAPELTQNDPLNSNWYKRLQWSYRHSLSHNGPESEHLLYSEIGNFNSASKQLLVNYINNNYSYVNNCEDPLFSDIFCPFPPPYDIVDGIIYKVLQKGEEWKFYTKRFKILQRLMDGIWSLGFESKFSLPFEAIVDSYCHRLVAQPLLPCGDYTRNVLQNLTSPTQVSNMYLKLDIAEQLMALAEVINLDFWPSVSPPPILFIDGYFYIMDVPKDASKGTIDIAIPHFLNFCRDIWDVRFLRKELNVSKQGIKMSLDSNILFPDVTYLIGQKNTGADDVNSQSNEKDALSMEYKVKTLYPRRTWLLETSVKLIMRYTSFDQSRYMRGVTGIKLGDALANTAMLWQSQSYTYGPLGRVRSAFTKNGHPCDPICPMNAHGVCINYQGQIQAAQLYQSVVEALKIDQVWSDKVKLWINHLHINHYKYDLIEPLTSEYMFYGDYGNATDDYDGVVAHMEGKLGRNGFWKLQLDLLMSINKSGVDINSGNLDFANDSDEFIVYAKRAYDLSFSTFTNKDIDWALVASVMLYSTYLFYGKKYGDAIKILTSVIRSSAFDPAILIHLNLLLVQCHFKDGNYQIGSRIAEESLKSYSNDVSGPKIIFKLTFLMALMRSRMGRQDKIAALDIFQSLYHQLKLLHPEFLTKTLLLIREVLQLKLDLCTEHDLKNLRILLRQTGSYTLQNISQSVEHDIDTLCREILDECEANNLSPIEWIDRNLLWGKILQISPMGHSEIHVTQSLRVLRLFKTPRIENALIQCD</sequence>
<dbReference type="Proteomes" id="UP000002899">
    <property type="component" value="Chromosome IV"/>
</dbReference>
<dbReference type="AlphaFoldDB" id="I7J8G7"/>
<feature type="domain" description="Clu" evidence="1">
    <location>
        <begin position="1"/>
        <end position="232"/>
    </location>
</feature>
<proteinExistence type="predicted"/>